<dbReference type="GO" id="GO:0009969">
    <property type="term" value="P:xyloglucan biosynthetic process"/>
    <property type="evidence" value="ECO:0007669"/>
    <property type="project" value="TreeGrafter"/>
</dbReference>
<comment type="similarity">
    <text evidence="2">Belongs to the glycosyltransferase 34 family.</text>
</comment>
<dbReference type="InterPro" id="IPR029044">
    <property type="entry name" value="Nucleotide-diphossugar_trans"/>
</dbReference>
<reference evidence="12" key="2">
    <citation type="submission" date="2018-05" db="EMBL/GenBank/DDBJ databases">
        <title>OpunRS2 (Oryza punctata Reference Sequence Version 2).</title>
        <authorList>
            <person name="Zhang J."/>
            <person name="Kudrna D."/>
            <person name="Lee S."/>
            <person name="Talag J."/>
            <person name="Welchert J."/>
            <person name="Wing R.A."/>
        </authorList>
    </citation>
    <scope>NUCLEOTIDE SEQUENCE [LARGE SCALE GENOMIC DNA]</scope>
</reference>
<dbReference type="InterPro" id="IPR008630">
    <property type="entry name" value="Glyco_trans_34"/>
</dbReference>
<evidence type="ECO:0000256" key="9">
    <source>
        <dbReference type="ARBA" id="ARBA00023136"/>
    </source>
</evidence>
<dbReference type="AlphaFoldDB" id="A0A0E0MFI7"/>
<evidence type="ECO:0000256" key="4">
    <source>
        <dbReference type="ARBA" id="ARBA00022679"/>
    </source>
</evidence>
<evidence type="ECO:0000256" key="7">
    <source>
        <dbReference type="ARBA" id="ARBA00022989"/>
    </source>
</evidence>
<evidence type="ECO:0000256" key="10">
    <source>
        <dbReference type="ARBA" id="ARBA00023180"/>
    </source>
</evidence>
<protein>
    <submittedName>
        <fullName evidence="12">Uncharacterized protein</fullName>
    </submittedName>
</protein>
<dbReference type="PANTHER" id="PTHR31311:SF9">
    <property type="entry name" value="GLYCOSYLTRANSFERASE 5-RELATED"/>
    <property type="match status" value="1"/>
</dbReference>
<evidence type="ECO:0000256" key="3">
    <source>
        <dbReference type="ARBA" id="ARBA00022676"/>
    </source>
</evidence>
<dbReference type="GO" id="GO:0000139">
    <property type="term" value="C:Golgi membrane"/>
    <property type="evidence" value="ECO:0007669"/>
    <property type="project" value="UniProtKB-SubCell"/>
</dbReference>
<evidence type="ECO:0000256" key="5">
    <source>
        <dbReference type="ARBA" id="ARBA00022692"/>
    </source>
</evidence>
<evidence type="ECO:0000313" key="12">
    <source>
        <dbReference type="EnsemblPlants" id="OPUNC11G11610.1"/>
    </source>
</evidence>
<evidence type="ECO:0000256" key="8">
    <source>
        <dbReference type="ARBA" id="ARBA00023034"/>
    </source>
</evidence>
<dbReference type="Pfam" id="PF05637">
    <property type="entry name" value="Glyco_transf_34"/>
    <property type="match status" value="1"/>
</dbReference>
<name>A0A0E0MFI7_ORYPU</name>
<evidence type="ECO:0000256" key="6">
    <source>
        <dbReference type="ARBA" id="ARBA00022968"/>
    </source>
</evidence>
<dbReference type="Proteomes" id="UP000026962">
    <property type="component" value="Chromosome 11"/>
</dbReference>
<dbReference type="GO" id="GO:0035252">
    <property type="term" value="F:UDP-xylosyltransferase activity"/>
    <property type="evidence" value="ECO:0007669"/>
    <property type="project" value="TreeGrafter"/>
</dbReference>
<comment type="subcellular location">
    <subcellularLocation>
        <location evidence="1">Golgi apparatus membrane</location>
        <topology evidence="1">Single-pass type II membrane protein</topology>
    </subcellularLocation>
</comment>
<sequence>MPQIRVVFNEPVHIAVAVPPPPPTQMQTGANETSKEDSGLLLPWQLTDPPYSLGRTIQGYDARRSALLAKHPEFPARMVPAERPRVLVVTGSAPAWCPDPDGDYLLLRTFKNKMSGFWEKLPLLRMLMVAHPETELIWWVDSNMVFTDMMFQITWERYAAHNLVLYG</sequence>
<evidence type="ECO:0000256" key="1">
    <source>
        <dbReference type="ARBA" id="ARBA00004323"/>
    </source>
</evidence>
<keyword evidence="4" id="KW-0808">Transferase</keyword>
<dbReference type="GO" id="GO:0033843">
    <property type="term" value="F:xyloglucan 6-xylosyltransferase activity"/>
    <property type="evidence" value="ECO:0007669"/>
    <property type="project" value="TreeGrafter"/>
</dbReference>
<dbReference type="Gramene" id="OPUNC11G11610.1">
    <property type="protein sequence ID" value="OPUNC11G11610.1"/>
    <property type="gene ID" value="OPUNC11G11610"/>
</dbReference>
<dbReference type="GO" id="GO:0016758">
    <property type="term" value="F:hexosyltransferase activity"/>
    <property type="evidence" value="ECO:0007669"/>
    <property type="project" value="TreeGrafter"/>
</dbReference>
<keyword evidence="9" id="KW-0472">Membrane</keyword>
<keyword evidence="10" id="KW-0325">Glycoprotein</keyword>
<keyword evidence="6" id="KW-0735">Signal-anchor</keyword>
<evidence type="ECO:0000256" key="2">
    <source>
        <dbReference type="ARBA" id="ARBA00005664"/>
    </source>
</evidence>
<evidence type="ECO:0000256" key="11">
    <source>
        <dbReference type="SAM" id="MobiDB-lite"/>
    </source>
</evidence>
<accession>A0A0E0MFI7</accession>
<keyword evidence="5" id="KW-0812">Transmembrane</keyword>
<reference evidence="12" key="1">
    <citation type="submission" date="2015-04" db="UniProtKB">
        <authorList>
            <consortium name="EnsemblPlants"/>
        </authorList>
    </citation>
    <scope>IDENTIFICATION</scope>
</reference>
<organism evidence="12">
    <name type="scientific">Oryza punctata</name>
    <name type="common">Red rice</name>
    <dbReference type="NCBI Taxonomy" id="4537"/>
    <lineage>
        <taxon>Eukaryota</taxon>
        <taxon>Viridiplantae</taxon>
        <taxon>Streptophyta</taxon>
        <taxon>Embryophyta</taxon>
        <taxon>Tracheophyta</taxon>
        <taxon>Spermatophyta</taxon>
        <taxon>Magnoliopsida</taxon>
        <taxon>Liliopsida</taxon>
        <taxon>Poales</taxon>
        <taxon>Poaceae</taxon>
        <taxon>BOP clade</taxon>
        <taxon>Oryzoideae</taxon>
        <taxon>Oryzeae</taxon>
        <taxon>Oryzinae</taxon>
        <taxon>Oryza</taxon>
    </lineage>
</organism>
<dbReference type="GO" id="GO:0005802">
    <property type="term" value="C:trans-Golgi network"/>
    <property type="evidence" value="ECO:0007669"/>
    <property type="project" value="TreeGrafter"/>
</dbReference>
<keyword evidence="3" id="KW-0328">Glycosyltransferase</keyword>
<feature type="region of interest" description="Disordered" evidence="11">
    <location>
        <begin position="17"/>
        <end position="37"/>
    </location>
</feature>
<dbReference type="STRING" id="4537.A0A0E0MFI7"/>
<evidence type="ECO:0000313" key="13">
    <source>
        <dbReference type="Proteomes" id="UP000026962"/>
    </source>
</evidence>
<dbReference type="GO" id="GO:0005768">
    <property type="term" value="C:endosome"/>
    <property type="evidence" value="ECO:0007669"/>
    <property type="project" value="TreeGrafter"/>
</dbReference>
<keyword evidence="7" id="KW-1133">Transmembrane helix</keyword>
<dbReference type="HOGENOM" id="CLU_1597140_0_0_1"/>
<keyword evidence="8" id="KW-0333">Golgi apparatus</keyword>
<dbReference type="Gene3D" id="3.90.550.10">
    <property type="entry name" value="Spore Coat Polysaccharide Biosynthesis Protein SpsA, Chain A"/>
    <property type="match status" value="1"/>
</dbReference>
<dbReference type="EnsemblPlants" id="OPUNC11G11610.1">
    <property type="protein sequence ID" value="OPUNC11G11610.1"/>
    <property type="gene ID" value="OPUNC11G11610"/>
</dbReference>
<proteinExistence type="inferred from homology"/>
<keyword evidence="13" id="KW-1185">Reference proteome</keyword>
<dbReference type="PANTHER" id="PTHR31311">
    <property type="entry name" value="XYLOGLUCAN 6-XYLOSYLTRANSFERASE 5-RELATED-RELATED"/>
    <property type="match status" value="1"/>
</dbReference>
<dbReference type="eggNOG" id="KOG4748">
    <property type="taxonomic scope" value="Eukaryota"/>
</dbReference>